<evidence type="ECO:0000256" key="4">
    <source>
        <dbReference type="ARBA" id="ARBA00022909"/>
    </source>
</evidence>
<organism evidence="8 9">
    <name type="scientific">Parasporobacterium paucivorans DSM 15970</name>
    <dbReference type="NCBI Taxonomy" id="1122934"/>
    <lineage>
        <taxon>Bacteria</taxon>
        <taxon>Bacillati</taxon>
        <taxon>Bacillota</taxon>
        <taxon>Clostridia</taxon>
        <taxon>Lachnospirales</taxon>
        <taxon>Lachnospiraceae</taxon>
        <taxon>Parasporobacterium</taxon>
    </lineage>
</organism>
<dbReference type="STRING" id="1122934.SAMN02745691_01219"/>
<comment type="function">
    <text evidence="6">Catalyzes the conversion of 7,8-dihydroneopterin to 6-hydroxymethyl-7,8-dihydropterin.</text>
</comment>
<keyword evidence="5 6" id="KW-0456">Lyase</keyword>
<evidence type="ECO:0000256" key="6">
    <source>
        <dbReference type="RuleBase" id="RU362079"/>
    </source>
</evidence>
<protein>
    <recommendedName>
        <fullName evidence="6">7,8-dihydroneopterin aldolase</fullName>
        <ecNumber evidence="6">4.1.2.25</ecNumber>
    </recommendedName>
</protein>
<keyword evidence="9" id="KW-1185">Reference proteome</keyword>
<evidence type="ECO:0000313" key="9">
    <source>
        <dbReference type="Proteomes" id="UP000184342"/>
    </source>
</evidence>
<dbReference type="GO" id="GO:0046656">
    <property type="term" value="P:folic acid biosynthetic process"/>
    <property type="evidence" value="ECO:0007669"/>
    <property type="project" value="UniProtKB-UniRule"/>
</dbReference>
<evidence type="ECO:0000256" key="1">
    <source>
        <dbReference type="ARBA" id="ARBA00001353"/>
    </source>
</evidence>
<reference evidence="8 9" key="1">
    <citation type="submission" date="2016-11" db="EMBL/GenBank/DDBJ databases">
        <authorList>
            <person name="Jaros S."/>
            <person name="Januszkiewicz K."/>
            <person name="Wedrychowicz H."/>
        </authorList>
    </citation>
    <scope>NUCLEOTIDE SEQUENCE [LARGE SCALE GENOMIC DNA]</scope>
    <source>
        <strain evidence="8 9">DSM 15970</strain>
    </source>
</reference>
<dbReference type="GO" id="GO:0046654">
    <property type="term" value="P:tetrahydrofolate biosynthetic process"/>
    <property type="evidence" value="ECO:0007669"/>
    <property type="project" value="UniProtKB-UniRule"/>
</dbReference>
<dbReference type="SMART" id="SM00905">
    <property type="entry name" value="FolB"/>
    <property type="match status" value="1"/>
</dbReference>
<dbReference type="AlphaFoldDB" id="A0A1M6FWB2"/>
<comment type="pathway">
    <text evidence="2 6">Cofactor biosynthesis; tetrahydrofolate biosynthesis; 2-amino-4-hydroxy-6-hydroxymethyl-7,8-dihydropteridine diphosphate from 7,8-dihydroneopterin triphosphate: step 3/4.</text>
</comment>
<dbReference type="RefSeq" id="WP_073993464.1">
    <property type="nucleotide sequence ID" value="NZ_FQYT01000010.1"/>
</dbReference>
<evidence type="ECO:0000256" key="2">
    <source>
        <dbReference type="ARBA" id="ARBA00005013"/>
    </source>
</evidence>
<dbReference type="OrthoDB" id="9808041at2"/>
<dbReference type="InterPro" id="IPR006157">
    <property type="entry name" value="FolB_dom"/>
</dbReference>
<sequence length="122" mass="13933">MDKIILNNMVFHAFHGAMEEEQRLGQLFYLDAVLFVDLKTAGDSDDVNDTIHYGLVYEKIKEIMEKERYNLIEALAQRICSVLLEGYSTLEKIQVTIRKPSAPVAGIFDYMGVEITRTRGES</sequence>
<evidence type="ECO:0000256" key="5">
    <source>
        <dbReference type="ARBA" id="ARBA00023239"/>
    </source>
</evidence>
<name>A0A1M6FWB2_9FIRM</name>
<dbReference type="NCBIfam" id="TIGR00526">
    <property type="entry name" value="folB_dom"/>
    <property type="match status" value="1"/>
</dbReference>
<dbReference type="GO" id="GO:0005737">
    <property type="term" value="C:cytoplasm"/>
    <property type="evidence" value="ECO:0007669"/>
    <property type="project" value="TreeGrafter"/>
</dbReference>
<dbReference type="InterPro" id="IPR043133">
    <property type="entry name" value="GTP-CH-I_C/QueF"/>
</dbReference>
<evidence type="ECO:0000256" key="3">
    <source>
        <dbReference type="ARBA" id="ARBA00005708"/>
    </source>
</evidence>
<comment type="catalytic activity">
    <reaction evidence="1 6">
        <text>7,8-dihydroneopterin = 6-hydroxymethyl-7,8-dihydropterin + glycolaldehyde</text>
        <dbReference type="Rhea" id="RHEA:10540"/>
        <dbReference type="ChEBI" id="CHEBI:17001"/>
        <dbReference type="ChEBI" id="CHEBI:17071"/>
        <dbReference type="ChEBI" id="CHEBI:44841"/>
        <dbReference type="EC" id="4.1.2.25"/>
    </reaction>
</comment>
<dbReference type="NCBIfam" id="TIGR00525">
    <property type="entry name" value="folB"/>
    <property type="match status" value="1"/>
</dbReference>
<proteinExistence type="inferred from homology"/>
<dbReference type="Gene3D" id="3.30.1130.10">
    <property type="match status" value="1"/>
</dbReference>
<dbReference type="Pfam" id="PF02152">
    <property type="entry name" value="FolB"/>
    <property type="match status" value="1"/>
</dbReference>
<dbReference type="InterPro" id="IPR006156">
    <property type="entry name" value="Dihydroneopterin_aldolase"/>
</dbReference>
<dbReference type="UniPathway" id="UPA00077">
    <property type="reaction ID" value="UER00154"/>
</dbReference>
<dbReference type="PANTHER" id="PTHR42844:SF1">
    <property type="entry name" value="DIHYDRONEOPTERIN ALDOLASE 1-RELATED"/>
    <property type="match status" value="1"/>
</dbReference>
<comment type="similarity">
    <text evidence="3 6">Belongs to the DHNA family.</text>
</comment>
<gene>
    <name evidence="8" type="ORF">SAMN02745691_01219</name>
</gene>
<dbReference type="Proteomes" id="UP000184342">
    <property type="component" value="Unassembled WGS sequence"/>
</dbReference>
<dbReference type="GO" id="GO:0004150">
    <property type="term" value="F:dihydroneopterin aldolase activity"/>
    <property type="evidence" value="ECO:0007669"/>
    <property type="project" value="UniProtKB-UniRule"/>
</dbReference>
<evidence type="ECO:0000259" key="7">
    <source>
        <dbReference type="SMART" id="SM00905"/>
    </source>
</evidence>
<accession>A0A1M6FWB2</accession>
<dbReference type="PANTHER" id="PTHR42844">
    <property type="entry name" value="DIHYDRONEOPTERIN ALDOLASE 1-RELATED"/>
    <property type="match status" value="1"/>
</dbReference>
<feature type="domain" description="Dihydroneopterin aldolase/epimerase" evidence="7">
    <location>
        <begin position="4"/>
        <end position="117"/>
    </location>
</feature>
<dbReference type="EC" id="4.1.2.25" evidence="6"/>
<dbReference type="CDD" id="cd00534">
    <property type="entry name" value="DHNA_DHNTPE"/>
    <property type="match status" value="1"/>
</dbReference>
<keyword evidence="4 6" id="KW-0289">Folate biosynthesis</keyword>
<dbReference type="EMBL" id="FQYT01000010">
    <property type="protein sequence ID" value="SHJ01972.1"/>
    <property type="molecule type" value="Genomic_DNA"/>
</dbReference>
<dbReference type="FunFam" id="3.30.1130.10:FF:000003">
    <property type="entry name" value="7,8-dihydroneopterin aldolase"/>
    <property type="match status" value="1"/>
</dbReference>
<dbReference type="SUPFAM" id="SSF55620">
    <property type="entry name" value="Tetrahydrobiopterin biosynthesis enzymes-like"/>
    <property type="match status" value="1"/>
</dbReference>
<evidence type="ECO:0000313" key="8">
    <source>
        <dbReference type="EMBL" id="SHJ01972.1"/>
    </source>
</evidence>